<reference evidence="1" key="1">
    <citation type="submission" date="2023-10" db="EMBL/GenBank/DDBJ databases">
        <authorList>
            <person name="Chen Y."/>
            <person name="Shah S."/>
            <person name="Dougan E. K."/>
            <person name="Thang M."/>
            <person name="Chan C."/>
        </authorList>
    </citation>
    <scope>NUCLEOTIDE SEQUENCE [LARGE SCALE GENOMIC DNA]</scope>
</reference>
<name>A0ABN9WNW6_9DINO</name>
<gene>
    <name evidence="1" type="ORF">PCOR1329_LOCUS69168</name>
</gene>
<organism evidence="1 2">
    <name type="scientific">Prorocentrum cordatum</name>
    <dbReference type="NCBI Taxonomy" id="2364126"/>
    <lineage>
        <taxon>Eukaryota</taxon>
        <taxon>Sar</taxon>
        <taxon>Alveolata</taxon>
        <taxon>Dinophyceae</taxon>
        <taxon>Prorocentrales</taxon>
        <taxon>Prorocentraceae</taxon>
        <taxon>Prorocentrum</taxon>
    </lineage>
</organism>
<keyword evidence="2" id="KW-1185">Reference proteome</keyword>
<evidence type="ECO:0000313" key="1">
    <source>
        <dbReference type="EMBL" id="CAK0888358.1"/>
    </source>
</evidence>
<sequence>MEHAMTSAEESVSLPSAAFQFSDYASFPNQEQIRARSTWGSENYQKMKFDSNGWAVEDGLGDVDSDRYWCMDEDERICSASFPQTREDHAYEFVGSEQLAGEEQLHFI</sequence>
<dbReference type="Proteomes" id="UP001189429">
    <property type="component" value="Unassembled WGS sequence"/>
</dbReference>
<protein>
    <submittedName>
        <fullName evidence="1">Uncharacterized protein</fullName>
    </submittedName>
</protein>
<proteinExistence type="predicted"/>
<dbReference type="EMBL" id="CAUYUJ010019060">
    <property type="protein sequence ID" value="CAK0888358.1"/>
    <property type="molecule type" value="Genomic_DNA"/>
</dbReference>
<evidence type="ECO:0000313" key="2">
    <source>
        <dbReference type="Proteomes" id="UP001189429"/>
    </source>
</evidence>
<accession>A0ABN9WNW6</accession>
<comment type="caution">
    <text evidence="1">The sequence shown here is derived from an EMBL/GenBank/DDBJ whole genome shotgun (WGS) entry which is preliminary data.</text>
</comment>